<dbReference type="AlphaFoldDB" id="A0AAV2RLA7"/>
<dbReference type="EMBL" id="CAXKWB010026984">
    <property type="protein sequence ID" value="CAL4131043.1"/>
    <property type="molecule type" value="Genomic_DNA"/>
</dbReference>
<evidence type="ECO:0008006" key="4">
    <source>
        <dbReference type="Google" id="ProtNLM"/>
    </source>
</evidence>
<dbReference type="InterPro" id="IPR019396">
    <property type="entry name" value="TM_Fragile-X-F-assoc"/>
</dbReference>
<feature type="transmembrane region" description="Helical" evidence="1">
    <location>
        <begin position="118"/>
        <end position="139"/>
    </location>
</feature>
<sequence length="146" mass="16799">MAMLHRALFTWFVVLVFLILLALRLDSRTSWDWFIVFVPCWFYDAILIIHITIHMINECRGAGAAASGSHTSARQRLQALAKRLWPLAATLLKIAFCVTLCLRLNATDKQNTIPTYFVLLPLWVLLLGLCGTVFHRLLLQHNHRYP</sequence>
<evidence type="ECO:0000256" key="1">
    <source>
        <dbReference type="SAM" id="Phobius"/>
    </source>
</evidence>
<accession>A0AAV2RLA7</accession>
<name>A0AAV2RLA7_MEGNR</name>
<organism evidence="2 3">
    <name type="scientific">Meganyctiphanes norvegica</name>
    <name type="common">Northern krill</name>
    <name type="synonym">Thysanopoda norvegica</name>
    <dbReference type="NCBI Taxonomy" id="48144"/>
    <lineage>
        <taxon>Eukaryota</taxon>
        <taxon>Metazoa</taxon>
        <taxon>Ecdysozoa</taxon>
        <taxon>Arthropoda</taxon>
        <taxon>Crustacea</taxon>
        <taxon>Multicrustacea</taxon>
        <taxon>Malacostraca</taxon>
        <taxon>Eumalacostraca</taxon>
        <taxon>Eucarida</taxon>
        <taxon>Euphausiacea</taxon>
        <taxon>Euphausiidae</taxon>
        <taxon>Meganyctiphanes</taxon>
    </lineage>
</organism>
<feature type="transmembrane region" description="Helical" evidence="1">
    <location>
        <begin position="34"/>
        <end position="53"/>
    </location>
</feature>
<dbReference type="PANTHER" id="PTHR13568">
    <property type="entry name" value="FAM11A, B PROTEIN"/>
    <property type="match status" value="1"/>
</dbReference>
<proteinExistence type="predicted"/>
<gene>
    <name evidence="2" type="ORF">MNOR_LOCUS26676</name>
</gene>
<dbReference type="PANTHER" id="PTHR13568:SF4">
    <property type="entry name" value="TRANSMEMBRANE PROTEIN 60"/>
    <property type="match status" value="1"/>
</dbReference>
<protein>
    <recommendedName>
        <fullName evidence="4">Transmembrane protein 60</fullName>
    </recommendedName>
</protein>
<evidence type="ECO:0000313" key="2">
    <source>
        <dbReference type="EMBL" id="CAL4131043.1"/>
    </source>
</evidence>
<reference evidence="2 3" key="1">
    <citation type="submission" date="2024-05" db="EMBL/GenBank/DDBJ databases">
        <authorList>
            <person name="Wallberg A."/>
        </authorList>
    </citation>
    <scope>NUCLEOTIDE SEQUENCE [LARGE SCALE GENOMIC DNA]</scope>
</reference>
<feature type="transmembrane region" description="Helical" evidence="1">
    <location>
        <begin position="84"/>
        <end position="106"/>
    </location>
</feature>
<keyword evidence="1" id="KW-0812">Transmembrane</keyword>
<evidence type="ECO:0000313" key="3">
    <source>
        <dbReference type="Proteomes" id="UP001497623"/>
    </source>
</evidence>
<keyword evidence="3" id="KW-1185">Reference proteome</keyword>
<comment type="caution">
    <text evidence="2">The sequence shown here is derived from an EMBL/GenBank/DDBJ whole genome shotgun (WGS) entry which is preliminary data.</text>
</comment>
<keyword evidence="1" id="KW-1133">Transmembrane helix</keyword>
<dbReference type="Proteomes" id="UP001497623">
    <property type="component" value="Unassembled WGS sequence"/>
</dbReference>
<keyword evidence="1" id="KW-0472">Membrane</keyword>
<dbReference type="Pfam" id="PF10269">
    <property type="entry name" value="Tmemb_185A"/>
    <property type="match status" value="1"/>
</dbReference>